<feature type="chain" id="PRO_5021329441" description="Integrase catalytic domain-containing protein" evidence="1">
    <location>
        <begin position="27"/>
        <end position="107"/>
    </location>
</feature>
<comment type="caution">
    <text evidence="2">The sequence shown here is derived from an EMBL/GenBank/DDBJ whole genome shotgun (WGS) entry which is preliminary data.</text>
</comment>
<dbReference type="Proteomes" id="UP000499080">
    <property type="component" value="Unassembled WGS sequence"/>
</dbReference>
<dbReference type="AlphaFoldDB" id="A0A4Y2SX14"/>
<dbReference type="SUPFAM" id="SSF53098">
    <property type="entry name" value="Ribonuclease H-like"/>
    <property type="match status" value="1"/>
</dbReference>
<evidence type="ECO:0008006" key="4">
    <source>
        <dbReference type="Google" id="ProtNLM"/>
    </source>
</evidence>
<evidence type="ECO:0000313" key="3">
    <source>
        <dbReference type="Proteomes" id="UP000499080"/>
    </source>
</evidence>
<proteinExistence type="predicted"/>
<keyword evidence="3" id="KW-1185">Reference proteome</keyword>
<protein>
    <recommendedName>
        <fullName evidence="4">Integrase catalytic domain-containing protein</fullName>
    </recommendedName>
</protein>
<feature type="signal peptide" evidence="1">
    <location>
        <begin position="1"/>
        <end position="26"/>
    </location>
</feature>
<dbReference type="EMBL" id="BGPR01024096">
    <property type="protein sequence ID" value="GBN91846.1"/>
    <property type="molecule type" value="Genomic_DNA"/>
</dbReference>
<sequence length="107" mass="12565">MWAHHSRRRIALDILEFFLITTKVISTSEVMDYFTKWPRAIPIPDRKPRLWLKNSYEVSGYGVPMILHSDQRCNFNSALFAELQAFGSLRPDDRDLHPESDGMDREI</sequence>
<dbReference type="GO" id="GO:0003676">
    <property type="term" value="F:nucleic acid binding"/>
    <property type="evidence" value="ECO:0007669"/>
    <property type="project" value="InterPro"/>
</dbReference>
<reference evidence="2 3" key="1">
    <citation type="journal article" date="2019" name="Sci. Rep.">
        <title>Orb-weaving spider Araneus ventricosus genome elucidates the spidroin gene catalogue.</title>
        <authorList>
            <person name="Kono N."/>
            <person name="Nakamura H."/>
            <person name="Ohtoshi R."/>
            <person name="Moran D.A.P."/>
            <person name="Shinohara A."/>
            <person name="Yoshida Y."/>
            <person name="Fujiwara M."/>
            <person name="Mori M."/>
            <person name="Tomita M."/>
            <person name="Arakawa K."/>
        </authorList>
    </citation>
    <scope>NUCLEOTIDE SEQUENCE [LARGE SCALE GENOMIC DNA]</scope>
</reference>
<evidence type="ECO:0000313" key="2">
    <source>
        <dbReference type="EMBL" id="GBN91846.1"/>
    </source>
</evidence>
<dbReference type="InterPro" id="IPR036397">
    <property type="entry name" value="RNaseH_sf"/>
</dbReference>
<name>A0A4Y2SX14_ARAVE</name>
<organism evidence="2 3">
    <name type="scientific">Araneus ventricosus</name>
    <name type="common">Orbweaver spider</name>
    <name type="synonym">Epeira ventricosa</name>
    <dbReference type="NCBI Taxonomy" id="182803"/>
    <lineage>
        <taxon>Eukaryota</taxon>
        <taxon>Metazoa</taxon>
        <taxon>Ecdysozoa</taxon>
        <taxon>Arthropoda</taxon>
        <taxon>Chelicerata</taxon>
        <taxon>Arachnida</taxon>
        <taxon>Araneae</taxon>
        <taxon>Araneomorphae</taxon>
        <taxon>Entelegynae</taxon>
        <taxon>Araneoidea</taxon>
        <taxon>Araneidae</taxon>
        <taxon>Araneus</taxon>
    </lineage>
</organism>
<gene>
    <name evidence="2" type="ORF">AVEN_166039_1</name>
</gene>
<dbReference type="InterPro" id="IPR012337">
    <property type="entry name" value="RNaseH-like_sf"/>
</dbReference>
<keyword evidence="1" id="KW-0732">Signal</keyword>
<accession>A0A4Y2SX14</accession>
<evidence type="ECO:0000256" key="1">
    <source>
        <dbReference type="SAM" id="SignalP"/>
    </source>
</evidence>
<dbReference type="Gene3D" id="3.30.420.10">
    <property type="entry name" value="Ribonuclease H-like superfamily/Ribonuclease H"/>
    <property type="match status" value="1"/>
</dbReference>